<keyword evidence="13" id="KW-1185">Reference proteome</keyword>
<keyword evidence="7" id="KW-0406">Ion transport</keyword>
<evidence type="ECO:0000256" key="6">
    <source>
        <dbReference type="ARBA" id="ARBA00022989"/>
    </source>
</evidence>
<keyword evidence="8 9" id="KW-0472">Membrane</keyword>
<dbReference type="EMBL" id="FOOU01000014">
    <property type="protein sequence ID" value="SFG81064.1"/>
    <property type="molecule type" value="Genomic_DNA"/>
</dbReference>
<evidence type="ECO:0000256" key="3">
    <source>
        <dbReference type="ARBA" id="ARBA00022448"/>
    </source>
</evidence>
<dbReference type="SUPFAM" id="SSF51735">
    <property type="entry name" value="NAD(P)-binding Rossmann-fold domains"/>
    <property type="match status" value="1"/>
</dbReference>
<keyword evidence="4" id="KW-0050">Antiport</keyword>
<feature type="transmembrane region" description="Helical" evidence="9">
    <location>
        <begin position="170"/>
        <end position="192"/>
    </location>
</feature>
<keyword evidence="5 9" id="KW-0812">Transmembrane</keyword>
<feature type="transmembrane region" description="Helical" evidence="9">
    <location>
        <begin position="82"/>
        <end position="104"/>
    </location>
</feature>
<proteinExistence type="inferred from homology"/>
<comment type="similarity">
    <text evidence="2">Belongs to the monovalent cation:proton antiporter 2 (CPA2) transporter (TC 2.A.37) family.</text>
</comment>
<dbReference type="RefSeq" id="WP_090729629.1">
    <property type="nucleotide sequence ID" value="NZ_FOOU01000014.1"/>
</dbReference>
<evidence type="ECO:0000256" key="1">
    <source>
        <dbReference type="ARBA" id="ARBA00004141"/>
    </source>
</evidence>
<feature type="transmembrane region" description="Helical" evidence="9">
    <location>
        <begin position="143"/>
        <end position="163"/>
    </location>
</feature>
<dbReference type="Pfam" id="PF00999">
    <property type="entry name" value="Na_H_Exchanger"/>
    <property type="match status" value="1"/>
</dbReference>
<protein>
    <submittedName>
        <fullName evidence="12">Predicted Kef-type K+ transport protein, K+/H+ antiporter domain</fullName>
    </submittedName>
</protein>
<feature type="transmembrane region" description="Helical" evidence="9">
    <location>
        <begin position="270"/>
        <end position="290"/>
    </location>
</feature>
<dbReference type="PANTHER" id="PTHR42751:SF1">
    <property type="entry name" value="CATION_PROTON ANTIPORTER YBAL-RELATED"/>
    <property type="match status" value="1"/>
</dbReference>
<dbReference type="OrthoDB" id="3418949at2"/>
<evidence type="ECO:0000256" key="9">
    <source>
        <dbReference type="SAM" id="Phobius"/>
    </source>
</evidence>
<feature type="transmembrane region" description="Helical" evidence="9">
    <location>
        <begin position="302"/>
        <end position="321"/>
    </location>
</feature>
<dbReference type="GO" id="GO:0015297">
    <property type="term" value="F:antiporter activity"/>
    <property type="evidence" value="ECO:0007669"/>
    <property type="project" value="UniProtKB-KW"/>
</dbReference>
<dbReference type="InterPro" id="IPR036291">
    <property type="entry name" value="NAD(P)-bd_dom_sf"/>
</dbReference>
<keyword evidence="3" id="KW-0813">Transport</keyword>
<reference evidence="13" key="1">
    <citation type="submission" date="2016-10" db="EMBL/GenBank/DDBJ databases">
        <authorList>
            <person name="Varghese N."/>
            <person name="Submissions S."/>
        </authorList>
    </citation>
    <scope>NUCLEOTIDE SEQUENCE [LARGE SCALE GENOMIC DNA]</scope>
    <source>
        <strain evidence="13">CGMCC 1.10971</strain>
    </source>
</reference>
<dbReference type="AlphaFoldDB" id="A0A1I2UV89"/>
<dbReference type="GO" id="GO:0006813">
    <property type="term" value="P:potassium ion transport"/>
    <property type="evidence" value="ECO:0007669"/>
    <property type="project" value="InterPro"/>
</dbReference>
<dbReference type="GO" id="GO:0016020">
    <property type="term" value="C:membrane"/>
    <property type="evidence" value="ECO:0007669"/>
    <property type="project" value="UniProtKB-SubCell"/>
</dbReference>
<dbReference type="GO" id="GO:1902600">
    <property type="term" value="P:proton transmembrane transport"/>
    <property type="evidence" value="ECO:0007669"/>
    <property type="project" value="InterPro"/>
</dbReference>
<dbReference type="Gene3D" id="1.20.1530.20">
    <property type="match status" value="1"/>
</dbReference>
<sequence length="537" mass="59246">MDFIWILFAFVCGLAVKLLSLPPLIGFLLAGFVLHFIGVAPTESLNTLADLGITLMLFTIGLKLHVSYLFKREIWASTLSHMGIWTLLFGSSSLLLAVVAFPYFTDMSFQAAAILGFALSFSSTVCIIKLLEESGEMKTRHGQIAVGILVMQDVVAVIFLVFATGKIPSIWALGLFGLIFIRPLLDALLNRAGHGEMLPLTGFFLALGGYELFSLVGVKGDLGALLFGVLLSHHPKASELTKSLLSFKDLFLIGFFLSIGFTALPNWSMIGMAAMISSLILIKFVLFFFIFTRLNLRGRTSFLSALALSNFSEFGLIVTALSVDSGWINKEWLVILALAVSFSFILTSLFYGHAHQIYGQYKNLIKRFESNTRLTEDLFIQPARAEILVIGLGRVGKGAFKALQNMVDQRVVGMDADRLRVKEFQQQGLNVFFGDGEDADLWESFDSSAIKLVLLALPSIEDDKNITIQLRNANYQGQIAAIARFQDQREQLINAGIDNVFNFYTEAGIGFAEESLMLIGELPADKQPKPELTLARE</sequence>
<keyword evidence="6 9" id="KW-1133">Transmembrane helix</keyword>
<comment type="subcellular location">
    <subcellularLocation>
        <location evidence="1">Membrane</location>
        <topology evidence="1">Multi-pass membrane protein</topology>
    </subcellularLocation>
</comment>
<dbReference type="Gene3D" id="3.40.50.720">
    <property type="entry name" value="NAD(P)-binding Rossmann-like Domain"/>
    <property type="match status" value="1"/>
</dbReference>
<gene>
    <name evidence="12" type="ORF">SAMN05216175_11470</name>
</gene>
<feature type="transmembrane region" description="Helical" evidence="9">
    <location>
        <begin position="6"/>
        <end position="36"/>
    </location>
</feature>
<feature type="domain" description="RCK N-terminal" evidence="11">
    <location>
        <begin position="387"/>
        <end position="502"/>
    </location>
</feature>
<dbReference type="InterPro" id="IPR006153">
    <property type="entry name" value="Cation/H_exchanger_TM"/>
</dbReference>
<evidence type="ECO:0000259" key="10">
    <source>
        <dbReference type="Pfam" id="PF00999"/>
    </source>
</evidence>
<dbReference type="PANTHER" id="PTHR42751">
    <property type="entry name" value="SODIUM/HYDROGEN EXCHANGER FAMILY/TRKA DOMAIN PROTEIN"/>
    <property type="match status" value="1"/>
</dbReference>
<evidence type="ECO:0000256" key="2">
    <source>
        <dbReference type="ARBA" id="ARBA00005551"/>
    </source>
</evidence>
<evidence type="ECO:0000256" key="8">
    <source>
        <dbReference type="ARBA" id="ARBA00023136"/>
    </source>
</evidence>
<feature type="domain" description="Cation/H+ exchanger transmembrane" evidence="10">
    <location>
        <begin position="6"/>
        <end position="347"/>
    </location>
</feature>
<evidence type="ECO:0000256" key="4">
    <source>
        <dbReference type="ARBA" id="ARBA00022449"/>
    </source>
</evidence>
<accession>A0A1I2UV89</accession>
<organism evidence="12 13">
    <name type="scientific">Neptunomonas qingdaonensis</name>
    <dbReference type="NCBI Taxonomy" id="1045558"/>
    <lineage>
        <taxon>Bacteria</taxon>
        <taxon>Pseudomonadati</taxon>
        <taxon>Pseudomonadota</taxon>
        <taxon>Gammaproteobacteria</taxon>
        <taxon>Oceanospirillales</taxon>
        <taxon>Oceanospirillaceae</taxon>
        <taxon>Neptunomonas</taxon>
    </lineage>
</organism>
<dbReference type="Proteomes" id="UP000198623">
    <property type="component" value="Unassembled WGS sequence"/>
</dbReference>
<dbReference type="Pfam" id="PF02254">
    <property type="entry name" value="TrkA_N"/>
    <property type="match status" value="1"/>
</dbReference>
<dbReference type="InterPro" id="IPR003148">
    <property type="entry name" value="RCK_N"/>
</dbReference>
<evidence type="ECO:0000256" key="7">
    <source>
        <dbReference type="ARBA" id="ARBA00023065"/>
    </source>
</evidence>
<evidence type="ECO:0000313" key="13">
    <source>
        <dbReference type="Proteomes" id="UP000198623"/>
    </source>
</evidence>
<feature type="transmembrane region" description="Helical" evidence="9">
    <location>
        <begin position="111"/>
        <end position="131"/>
    </location>
</feature>
<evidence type="ECO:0000256" key="5">
    <source>
        <dbReference type="ARBA" id="ARBA00022692"/>
    </source>
</evidence>
<evidence type="ECO:0000313" key="12">
    <source>
        <dbReference type="EMBL" id="SFG81064.1"/>
    </source>
</evidence>
<dbReference type="STRING" id="1045558.SAMN05216175_11470"/>
<feature type="transmembrane region" description="Helical" evidence="9">
    <location>
        <begin position="333"/>
        <end position="352"/>
    </location>
</feature>
<feature type="transmembrane region" description="Helical" evidence="9">
    <location>
        <begin position="48"/>
        <end position="70"/>
    </location>
</feature>
<dbReference type="InterPro" id="IPR038770">
    <property type="entry name" value="Na+/solute_symporter_sf"/>
</dbReference>
<name>A0A1I2UV89_9GAMM</name>
<evidence type="ECO:0000259" key="11">
    <source>
        <dbReference type="Pfam" id="PF02254"/>
    </source>
</evidence>